<evidence type="ECO:0000313" key="1">
    <source>
        <dbReference type="EMBL" id="GBN76563.1"/>
    </source>
</evidence>
<keyword evidence="2" id="KW-1185">Reference proteome</keyword>
<evidence type="ECO:0000313" key="2">
    <source>
        <dbReference type="Proteomes" id="UP000499080"/>
    </source>
</evidence>
<organism evidence="1 2">
    <name type="scientific">Araneus ventricosus</name>
    <name type="common">Orbweaver spider</name>
    <name type="synonym">Epeira ventricosa</name>
    <dbReference type="NCBI Taxonomy" id="182803"/>
    <lineage>
        <taxon>Eukaryota</taxon>
        <taxon>Metazoa</taxon>
        <taxon>Ecdysozoa</taxon>
        <taxon>Arthropoda</taxon>
        <taxon>Chelicerata</taxon>
        <taxon>Arachnida</taxon>
        <taxon>Araneae</taxon>
        <taxon>Araneomorphae</taxon>
        <taxon>Entelegynae</taxon>
        <taxon>Araneoidea</taxon>
        <taxon>Araneidae</taxon>
        <taxon>Araneus</taxon>
    </lineage>
</organism>
<dbReference type="EMBL" id="BGPR01017576">
    <property type="protein sequence ID" value="GBN76563.1"/>
    <property type="molecule type" value="Genomic_DNA"/>
</dbReference>
<dbReference type="Proteomes" id="UP000499080">
    <property type="component" value="Unassembled WGS sequence"/>
</dbReference>
<comment type="caution">
    <text evidence="1">The sequence shown here is derived from an EMBL/GenBank/DDBJ whole genome shotgun (WGS) entry which is preliminary data.</text>
</comment>
<dbReference type="AlphaFoldDB" id="A0A4Y2RLK0"/>
<dbReference type="OrthoDB" id="5326588at2759"/>
<sequence length="142" mass="15986">MESRFPAIWVLWLGREFHRGKFEMTDSSPVWTPDLGDHLGDLVQSSHLAFTVSRREFRSNLPVWTSASAEQPARSVPQDVLTFSLARSPISYILASGTTINIASFKESRLPAATPTKHLQSIEPYGQWKEMFIIGVRCTPPI</sequence>
<reference evidence="1 2" key="1">
    <citation type="journal article" date="2019" name="Sci. Rep.">
        <title>Orb-weaving spider Araneus ventricosus genome elucidates the spidroin gene catalogue.</title>
        <authorList>
            <person name="Kono N."/>
            <person name="Nakamura H."/>
            <person name="Ohtoshi R."/>
            <person name="Moran D.A.P."/>
            <person name="Shinohara A."/>
            <person name="Yoshida Y."/>
            <person name="Fujiwara M."/>
            <person name="Mori M."/>
            <person name="Tomita M."/>
            <person name="Arakawa K."/>
        </authorList>
    </citation>
    <scope>NUCLEOTIDE SEQUENCE [LARGE SCALE GENOMIC DNA]</scope>
</reference>
<gene>
    <name evidence="1" type="ORF">AVEN_158758_1</name>
</gene>
<name>A0A4Y2RLK0_ARAVE</name>
<protein>
    <submittedName>
        <fullName evidence="1">Uncharacterized protein</fullName>
    </submittedName>
</protein>
<accession>A0A4Y2RLK0</accession>
<proteinExistence type="predicted"/>